<dbReference type="PRINTS" id="PR00193">
    <property type="entry name" value="MYOSINHEAVY"/>
</dbReference>
<evidence type="ECO:0000256" key="3">
    <source>
        <dbReference type="ARBA" id="ARBA00023123"/>
    </source>
</evidence>
<dbReference type="InterPro" id="IPR001609">
    <property type="entry name" value="Myosin_head_motor_dom-like"/>
</dbReference>
<evidence type="ECO:0000313" key="8">
    <source>
        <dbReference type="EMBL" id="OQS04205.1"/>
    </source>
</evidence>
<organism evidence="8 9">
    <name type="scientific">Thraustotheca clavata</name>
    <dbReference type="NCBI Taxonomy" id="74557"/>
    <lineage>
        <taxon>Eukaryota</taxon>
        <taxon>Sar</taxon>
        <taxon>Stramenopiles</taxon>
        <taxon>Oomycota</taxon>
        <taxon>Saprolegniomycetes</taxon>
        <taxon>Saprolegniales</taxon>
        <taxon>Achlyaceae</taxon>
        <taxon>Thraustotheca</taxon>
    </lineage>
</organism>
<dbReference type="OrthoDB" id="71736at2759"/>
<dbReference type="GO" id="GO:0000146">
    <property type="term" value="F:microfilament motor activity"/>
    <property type="evidence" value="ECO:0007669"/>
    <property type="project" value="TreeGrafter"/>
</dbReference>
<dbReference type="Gene3D" id="3.40.850.10">
    <property type="entry name" value="Kinesin motor domain"/>
    <property type="match status" value="1"/>
</dbReference>
<accession>A0A1W0A1R9</accession>
<dbReference type="GO" id="GO:0007015">
    <property type="term" value="P:actin filament organization"/>
    <property type="evidence" value="ECO:0007669"/>
    <property type="project" value="TreeGrafter"/>
</dbReference>
<evidence type="ECO:0000256" key="1">
    <source>
        <dbReference type="ARBA" id="ARBA00022741"/>
    </source>
</evidence>
<gene>
    <name evidence="8" type="ORF">THRCLA_03551</name>
</gene>
<dbReference type="STRING" id="74557.A0A1W0A1R9"/>
<comment type="caution">
    <text evidence="6">Lacks conserved residue(s) required for the propagation of feature annotation.</text>
</comment>
<sequence>MNDLTELLELNQDTIYTALHERFLRQQIYTNSGHILLAINPFERLQSLYGSDRMETYAAHYAPTKATNGEIPPHIYRVAAKAYQNMMRGKLCDAPSDQSILISGESGSGKTESTKLLMEYLAHVGDVPAPIRMSMPINAVTISDKVLDANIVLESFGNARTLRNDNSSRFGKLIQMNFDQGLLTSASIQTYLLEKVRLVTQSKGERNYHVFYEMIRGGSNHQLTSWKLLSSSSDDRTKIMASYRYLNQSECYDRKDNVNDGFMYNELLRALHTIGFSSTEQIGMQNLLAALIHLGNVTFQVAPKDYCHVTPGTQNALAAAAQLLSISSVQALEAALVTRKFRVAHESKVLRLTIDEAKNTRDGLTKALYGRLFEWLVERMNAFLRKDDGDSSKSTSSFGSSSSNWIGILDIFGFEVFPVNSFEQLCINFANETLQQQFNSYNFSNEQQEYASQGIPWEYIEYTDNKECVELF</sequence>
<keyword evidence="3 6" id="KW-0518">Myosin</keyword>
<keyword evidence="2 6" id="KW-0067">ATP-binding</keyword>
<dbReference type="PROSITE" id="PS51456">
    <property type="entry name" value="MYOSIN_MOTOR"/>
    <property type="match status" value="1"/>
</dbReference>
<evidence type="ECO:0000256" key="5">
    <source>
        <dbReference type="ARBA" id="ARBA00023203"/>
    </source>
</evidence>
<feature type="domain" description="Myosin motor" evidence="7">
    <location>
        <begin position="1"/>
        <end position="472"/>
    </location>
</feature>
<feature type="binding site" evidence="6">
    <location>
        <begin position="104"/>
        <end position="111"/>
    </location>
    <ligand>
        <name>ATP</name>
        <dbReference type="ChEBI" id="CHEBI:30616"/>
    </ligand>
</feature>
<dbReference type="InterPro" id="IPR036961">
    <property type="entry name" value="Kinesin_motor_dom_sf"/>
</dbReference>
<evidence type="ECO:0000256" key="6">
    <source>
        <dbReference type="PROSITE-ProRule" id="PRU00782"/>
    </source>
</evidence>
<evidence type="ECO:0000256" key="4">
    <source>
        <dbReference type="ARBA" id="ARBA00023175"/>
    </source>
</evidence>
<dbReference type="GO" id="GO:0051015">
    <property type="term" value="F:actin filament binding"/>
    <property type="evidence" value="ECO:0007669"/>
    <property type="project" value="TreeGrafter"/>
</dbReference>
<keyword evidence="5 6" id="KW-0009">Actin-binding</keyword>
<keyword evidence="4 6" id="KW-0505">Motor protein</keyword>
<reference evidence="8 9" key="1">
    <citation type="journal article" date="2014" name="Genome Biol. Evol.">
        <title>The secreted proteins of Achlya hypogyna and Thraustotheca clavata identify the ancestral oomycete secretome and reveal gene acquisitions by horizontal gene transfer.</title>
        <authorList>
            <person name="Misner I."/>
            <person name="Blouin N."/>
            <person name="Leonard G."/>
            <person name="Richards T.A."/>
            <person name="Lane C.E."/>
        </authorList>
    </citation>
    <scope>NUCLEOTIDE SEQUENCE [LARGE SCALE GENOMIC DNA]</scope>
    <source>
        <strain evidence="8 9">ATCC 34112</strain>
    </source>
</reference>
<name>A0A1W0A1R9_9STRA</name>
<keyword evidence="9" id="KW-1185">Reference proteome</keyword>
<dbReference type="SUPFAM" id="SSF52540">
    <property type="entry name" value="P-loop containing nucleoside triphosphate hydrolases"/>
    <property type="match status" value="1"/>
</dbReference>
<dbReference type="AlphaFoldDB" id="A0A1W0A1R9"/>
<dbReference type="PANTHER" id="PTHR13140:SF845">
    <property type="entry name" value="MYOSIN-LIKE PROTEIN"/>
    <property type="match status" value="1"/>
</dbReference>
<evidence type="ECO:0000313" key="9">
    <source>
        <dbReference type="Proteomes" id="UP000243217"/>
    </source>
</evidence>
<dbReference type="SMART" id="SM00242">
    <property type="entry name" value="MYSc"/>
    <property type="match status" value="1"/>
</dbReference>
<dbReference type="Gene3D" id="1.20.58.530">
    <property type="match status" value="1"/>
</dbReference>
<evidence type="ECO:0000256" key="2">
    <source>
        <dbReference type="ARBA" id="ARBA00022840"/>
    </source>
</evidence>
<dbReference type="EMBL" id="JNBS01000663">
    <property type="protein sequence ID" value="OQS04205.1"/>
    <property type="molecule type" value="Genomic_DNA"/>
</dbReference>
<dbReference type="GO" id="GO:0016020">
    <property type="term" value="C:membrane"/>
    <property type="evidence" value="ECO:0007669"/>
    <property type="project" value="TreeGrafter"/>
</dbReference>
<dbReference type="InterPro" id="IPR027417">
    <property type="entry name" value="P-loop_NTPase"/>
</dbReference>
<comment type="similarity">
    <text evidence="6">Belongs to the TRAFAC class myosin-kinesin ATPase superfamily. Myosin family.</text>
</comment>
<proteinExistence type="inferred from homology"/>
<dbReference type="Pfam" id="PF00063">
    <property type="entry name" value="Myosin_head"/>
    <property type="match status" value="1"/>
</dbReference>
<protein>
    <submittedName>
        <fullName evidence="8">Myosin</fullName>
    </submittedName>
</protein>
<evidence type="ECO:0000259" key="7">
    <source>
        <dbReference type="PROSITE" id="PS51456"/>
    </source>
</evidence>
<dbReference type="PANTHER" id="PTHR13140">
    <property type="entry name" value="MYOSIN"/>
    <property type="match status" value="1"/>
</dbReference>
<dbReference type="GO" id="GO:0005737">
    <property type="term" value="C:cytoplasm"/>
    <property type="evidence" value="ECO:0007669"/>
    <property type="project" value="TreeGrafter"/>
</dbReference>
<dbReference type="GO" id="GO:0016459">
    <property type="term" value="C:myosin complex"/>
    <property type="evidence" value="ECO:0007669"/>
    <property type="project" value="UniProtKB-KW"/>
</dbReference>
<dbReference type="Proteomes" id="UP000243217">
    <property type="component" value="Unassembled WGS sequence"/>
</dbReference>
<feature type="non-terminal residue" evidence="8">
    <location>
        <position position="472"/>
    </location>
</feature>
<dbReference type="GO" id="GO:0005524">
    <property type="term" value="F:ATP binding"/>
    <property type="evidence" value="ECO:0007669"/>
    <property type="project" value="UniProtKB-UniRule"/>
</dbReference>
<comment type="caution">
    <text evidence="8">The sequence shown here is derived from an EMBL/GenBank/DDBJ whole genome shotgun (WGS) entry which is preliminary data.</text>
</comment>
<dbReference type="Gene3D" id="1.20.120.720">
    <property type="entry name" value="Myosin VI head, motor domain, U50 subdomain"/>
    <property type="match status" value="1"/>
</dbReference>
<keyword evidence="1 6" id="KW-0547">Nucleotide-binding</keyword>